<reference evidence="1 2" key="1">
    <citation type="submission" date="2022-09" db="EMBL/GenBank/DDBJ databases">
        <title>Enrichment on poylsaccharides allowed isolation of novel metabolic and taxonomic groups of Haloarchaea.</title>
        <authorList>
            <person name="Sorokin D.Y."/>
            <person name="Elcheninov A.G."/>
            <person name="Khizhniak T.V."/>
            <person name="Kolganova T.V."/>
            <person name="Kublanov I.V."/>
        </authorList>
    </citation>
    <scope>NUCLEOTIDE SEQUENCE [LARGE SCALE GENOMIC DNA]</scope>
    <source>
        <strain evidence="1 2">AArc-curdl1</strain>
    </source>
</reference>
<accession>A0AAP3E4Z3</accession>
<protein>
    <submittedName>
        <fullName evidence="1">Uncharacterized protein</fullName>
    </submittedName>
</protein>
<evidence type="ECO:0000313" key="1">
    <source>
        <dbReference type="EMBL" id="MCU4750973.1"/>
    </source>
</evidence>
<evidence type="ECO:0000313" key="2">
    <source>
        <dbReference type="Proteomes" id="UP001321047"/>
    </source>
</evidence>
<proteinExistence type="predicted"/>
<sequence>MQTTPQEDCLLVVALTRFSVEFEHVDPILSEQAWLLADALAAEHGLEPADAALQLEWPSDKE</sequence>
<comment type="caution">
    <text evidence="1">The sequence shown here is derived from an EMBL/GenBank/DDBJ whole genome shotgun (WGS) entry which is preliminary data.</text>
</comment>
<dbReference type="Proteomes" id="UP001321047">
    <property type="component" value="Unassembled WGS sequence"/>
</dbReference>
<organism evidence="1 2">
    <name type="scientific">Natronosalvus hydrolyticus</name>
    <dbReference type="NCBI Taxonomy" id="2979988"/>
    <lineage>
        <taxon>Archaea</taxon>
        <taxon>Methanobacteriati</taxon>
        <taxon>Methanobacteriota</taxon>
        <taxon>Stenosarchaea group</taxon>
        <taxon>Halobacteria</taxon>
        <taxon>Halobacteriales</taxon>
        <taxon>Natrialbaceae</taxon>
        <taxon>Natronosalvus</taxon>
    </lineage>
</organism>
<name>A0AAP3E4Z3_9EURY</name>
<keyword evidence="2" id="KW-1185">Reference proteome</keyword>
<gene>
    <name evidence="1" type="ORF">OB919_03075</name>
</gene>
<dbReference type="EMBL" id="JAOPJZ010000002">
    <property type="protein sequence ID" value="MCU4750973.1"/>
    <property type="molecule type" value="Genomic_DNA"/>
</dbReference>
<dbReference type="AlphaFoldDB" id="A0AAP3E4Z3"/>
<dbReference type="RefSeq" id="WP_342806295.1">
    <property type="nucleotide sequence ID" value="NZ_JAOPJZ010000002.1"/>
</dbReference>